<reference evidence="2 3" key="1">
    <citation type="submission" date="2016-09" db="EMBL/GenBank/DDBJ databases">
        <authorList>
            <person name="Laine KS P."/>
        </authorList>
    </citation>
    <scope>NUCLEOTIDE SEQUENCE [LARGE SCALE GENOMIC DNA]</scope>
    <source>
        <strain evidence="2">PFRJS-23</strain>
    </source>
</reference>
<evidence type="ECO:0000313" key="3">
    <source>
        <dbReference type="Proteomes" id="UP000250080"/>
    </source>
</evidence>
<dbReference type="Proteomes" id="UP000250080">
    <property type="component" value="Chromosome I"/>
</dbReference>
<dbReference type="RefSeq" id="WP_085763870.1">
    <property type="nucleotide sequence ID" value="NZ_CP018002.1"/>
</dbReference>
<dbReference type="AlphaFoldDB" id="A0A509MKJ9"/>
<proteinExistence type="predicted"/>
<dbReference type="EMBL" id="LT618794">
    <property type="protein sequence ID" value="SCQ83277.1"/>
    <property type="molecule type" value="Genomic_DNA"/>
</dbReference>
<organism evidence="2 3">
    <name type="scientific">Propionibacterium freudenreichii</name>
    <dbReference type="NCBI Taxonomy" id="1744"/>
    <lineage>
        <taxon>Bacteria</taxon>
        <taxon>Bacillati</taxon>
        <taxon>Actinomycetota</taxon>
        <taxon>Actinomycetes</taxon>
        <taxon>Propionibacteriales</taxon>
        <taxon>Propionibacteriaceae</taxon>
        <taxon>Propionibacterium</taxon>
    </lineage>
</organism>
<evidence type="ECO:0000313" key="2">
    <source>
        <dbReference type="EMBL" id="SCQ83277.1"/>
    </source>
</evidence>
<accession>A0A509MKJ9</accession>
<protein>
    <submittedName>
        <fullName evidence="2">Uncharacterized protein</fullName>
    </submittedName>
</protein>
<dbReference type="Proteomes" id="UP000250080">
    <property type="component" value="Chromosome II"/>
</dbReference>
<name>A0A509MKJ9_9ACTN</name>
<dbReference type="EMBL" id="LT618793">
    <property type="protein sequence ID" value="SCQ79674.1"/>
    <property type="molecule type" value="Genomic_DNA"/>
</dbReference>
<evidence type="ECO:0000313" key="1">
    <source>
        <dbReference type="EMBL" id="SCQ79674.1"/>
    </source>
</evidence>
<sequence>MNRTYFKAIATDGTDFHTGKVHWLPDDGAPIPAGGWVVEHPTSERVGDDARTYLSVSILPTDCAGMGWPCRLLRVVPDGRQVSIPEPVGLPSKRASIRWRVTEELPAWQALGPQGHEIETLLGQVESLTEDQTLAMSAAWCDAWSAARGAARDAVWGAAWDAVWDAAWDAVRDAVRDAAWDAVRGAALDAVRGLLVLDLEPDAAEILLTPWVSVMGRSWEVAA</sequence>
<gene>
    <name evidence="2" type="ORF">PFR_JS23-PH_59</name>
    <name evidence="1" type="ORF">PFR_JS23_1453</name>
</gene>